<dbReference type="Proteomes" id="UP000253729">
    <property type="component" value="Unassembled WGS sequence"/>
</dbReference>
<evidence type="ECO:0000256" key="1">
    <source>
        <dbReference type="ARBA" id="ARBA00005725"/>
    </source>
</evidence>
<proteinExistence type="inferred from homology"/>
<dbReference type="Gene3D" id="3.40.50.720">
    <property type="entry name" value="NAD(P)-binding Rossmann-like Domain"/>
    <property type="match status" value="1"/>
</dbReference>
<dbReference type="RefSeq" id="XP_026626366.1">
    <property type="nucleotide sequence ID" value="XM_026773220.1"/>
</dbReference>
<dbReference type="SUPFAM" id="SSF51735">
    <property type="entry name" value="NAD(P)-binding Rossmann-fold domains"/>
    <property type="match status" value="1"/>
</dbReference>
<comment type="similarity">
    <text evidence="1">Belongs to the NmrA-type oxidoreductase family. Isoflavone reductase subfamily.</text>
</comment>
<dbReference type="InterPro" id="IPR016040">
    <property type="entry name" value="NAD(P)-bd_dom"/>
</dbReference>
<dbReference type="GO" id="GO:0016491">
    <property type="term" value="F:oxidoreductase activity"/>
    <property type="evidence" value="ECO:0007669"/>
    <property type="project" value="UniProtKB-KW"/>
</dbReference>
<dbReference type="Pfam" id="PF13460">
    <property type="entry name" value="NAD_binding_10"/>
    <property type="match status" value="1"/>
</dbReference>
<dbReference type="InterPro" id="IPR051609">
    <property type="entry name" value="NmrA/Isoflavone_reductase-like"/>
</dbReference>
<dbReference type="STRING" id="1341132.A0A3F3Q2A8"/>
<dbReference type="GeneID" id="38141576"/>
<evidence type="ECO:0000259" key="4">
    <source>
        <dbReference type="Pfam" id="PF13460"/>
    </source>
</evidence>
<protein>
    <recommendedName>
        <fullName evidence="4">NAD(P)-binding domain-containing protein</fullName>
    </recommendedName>
</protein>
<gene>
    <name evidence="5" type="ORF">BDQ94DRAFT_178848</name>
</gene>
<keyword evidence="2" id="KW-0521">NADP</keyword>
<evidence type="ECO:0000313" key="6">
    <source>
        <dbReference type="Proteomes" id="UP000253729"/>
    </source>
</evidence>
<evidence type="ECO:0000256" key="2">
    <source>
        <dbReference type="ARBA" id="ARBA00022857"/>
    </source>
</evidence>
<dbReference type="InterPro" id="IPR036291">
    <property type="entry name" value="NAD(P)-bd_dom_sf"/>
</dbReference>
<sequence>MQVQCCTLSKVGVDLNPEVGVSVHRSADLEPSPLEAITIRIHPRYCSHITVLLHLKRSPRSCSSLHFDQYDHYQESCDPWGHEVTAIQRKDSTKPTPEGLKTTKVDYQNEDELISTFTGQDVVISAVPFPQLNSEKIIIDACIAASVKRFIPSEYTTMMESPLTINLPIAKEKVLIRQYLNSVIPDTSSPTTWTSINNGAFFDMALKYGVLGPNPITKEAVFHDGGDKEIAVSLLNDIATAIVKLLEPTKFEAAANQPVYICSAVITERRLTKMVSEILGIDFGTPEDVDVKKLIEESDERLKRGDMAAVIDHYFQMMYGEGYMGGEFMRFNWNERLGLRIMDEEEVRGAVREILGA</sequence>
<dbReference type="EMBL" id="KZ852047">
    <property type="protein sequence ID" value="RDH33344.1"/>
    <property type="molecule type" value="Genomic_DNA"/>
</dbReference>
<dbReference type="PANTHER" id="PTHR47706:SF9">
    <property type="entry name" value="NMRA-LIKE DOMAIN-CONTAINING PROTEIN-RELATED"/>
    <property type="match status" value="1"/>
</dbReference>
<reference evidence="5 6" key="1">
    <citation type="submission" date="2018-07" db="EMBL/GenBank/DDBJ databases">
        <title>The genomes of Aspergillus section Nigri reveals drivers in fungal speciation.</title>
        <authorList>
            <consortium name="DOE Joint Genome Institute"/>
            <person name="Vesth T.C."/>
            <person name="Nybo J."/>
            <person name="Theobald S."/>
            <person name="Brandl J."/>
            <person name="Frisvad J.C."/>
            <person name="Nielsen K.F."/>
            <person name="Lyhne E.K."/>
            <person name="Kogle M.E."/>
            <person name="Kuo A."/>
            <person name="Riley R."/>
            <person name="Clum A."/>
            <person name="Nolan M."/>
            <person name="Lipzen A."/>
            <person name="Salamov A."/>
            <person name="Henrissat B."/>
            <person name="Wiebenga A."/>
            <person name="De vries R.P."/>
            <person name="Grigoriev I.V."/>
            <person name="Mortensen U.H."/>
            <person name="Andersen M.R."/>
            <person name="Baker S.E."/>
        </authorList>
    </citation>
    <scope>NUCLEOTIDE SEQUENCE [LARGE SCALE GENOMIC DNA]</scope>
    <source>
        <strain evidence="5 6">CBS 139.54b</strain>
    </source>
</reference>
<dbReference type="PANTHER" id="PTHR47706">
    <property type="entry name" value="NMRA-LIKE FAMILY PROTEIN"/>
    <property type="match status" value="1"/>
</dbReference>
<keyword evidence="6" id="KW-1185">Reference proteome</keyword>
<evidence type="ECO:0000256" key="3">
    <source>
        <dbReference type="ARBA" id="ARBA00023002"/>
    </source>
</evidence>
<feature type="domain" description="NAD(P)-binding" evidence="4">
    <location>
        <begin position="81"/>
        <end position="159"/>
    </location>
</feature>
<organism evidence="5 6">
    <name type="scientific">Aspergillus welwitschiae</name>
    <dbReference type="NCBI Taxonomy" id="1341132"/>
    <lineage>
        <taxon>Eukaryota</taxon>
        <taxon>Fungi</taxon>
        <taxon>Dikarya</taxon>
        <taxon>Ascomycota</taxon>
        <taxon>Pezizomycotina</taxon>
        <taxon>Eurotiomycetes</taxon>
        <taxon>Eurotiomycetidae</taxon>
        <taxon>Eurotiales</taxon>
        <taxon>Aspergillaceae</taxon>
        <taxon>Aspergillus</taxon>
        <taxon>Aspergillus subgen. Circumdati</taxon>
    </lineage>
</organism>
<keyword evidence="3" id="KW-0560">Oxidoreductase</keyword>
<evidence type="ECO:0000313" key="5">
    <source>
        <dbReference type="EMBL" id="RDH33344.1"/>
    </source>
</evidence>
<dbReference type="AlphaFoldDB" id="A0A3F3Q2A8"/>
<name>A0A3F3Q2A8_9EURO</name>
<accession>A0A3F3Q2A8</accession>